<dbReference type="AlphaFoldDB" id="A0A3A5MAD5"/>
<comment type="caution">
    <text evidence="2">The sequence shown here is derived from an EMBL/GenBank/DDBJ whole genome shotgun (WGS) entry which is preliminary data.</text>
</comment>
<proteinExistence type="predicted"/>
<evidence type="ECO:0000313" key="3">
    <source>
        <dbReference type="Proteomes" id="UP000272560"/>
    </source>
</evidence>
<sequence>MIHLFSTPEITWTLTAVLLLSGSYHLWHALRSDHLTGRVNKSLHALMNVLMAAMLWNLAPSTLLAQIAVLTGATLWFVIQSVARPEFRTLCAGRQSRVKCVYHSVSMAGAAVMVAMMAPVTTAGNEIAPIAFSQASHVHHATTHAAPTHGAHGTAGTEINDLPDLAIMLTVFFGAAAVAFIVLLLRVRANRTTALNQATRHSVRAEHGLEALGAVVMALMFATMAT</sequence>
<dbReference type="InterPro" id="IPR033458">
    <property type="entry name" value="DUF5134"/>
</dbReference>
<dbReference type="OrthoDB" id="4942406at2"/>
<feature type="transmembrane region" description="Helical" evidence="1">
    <location>
        <begin position="100"/>
        <end position="120"/>
    </location>
</feature>
<name>A0A3A5MAD5_9MICC</name>
<protein>
    <submittedName>
        <fullName evidence="2">DUF5134 domain-containing protein</fullName>
    </submittedName>
</protein>
<feature type="transmembrane region" description="Helical" evidence="1">
    <location>
        <begin position="208"/>
        <end position="225"/>
    </location>
</feature>
<keyword evidence="1" id="KW-1133">Transmembrane helix</keyword>
<feature type="transmembrane region" description="Helical" evidence="1">
    <location>
        <begin position="50"/>
        <end position="79"/>
    </location>
</feature>
<keyword evidence="3" id="KW-1185">Reference proteome</keyword>
<evidence type="ECO:0000256" key="1">
    <source>
        <dbReference type="SAM" id="Phobius"/>
    </source>
</evidence>
<dbReference type="Pfam" id="PF17197">
    <property type="entry name" value="DUF5134"/>
    <property type="match status" value="1"/>
</dbReference>
<organism evidence="2 3">
    <name type="scientific">Arthrobacter cheniae</name>
    <dbReference type="NCBI Taxonomy" id="1258888"/>
    <lineage>
        <taxon>Bacteria</taxon>
        <taxon>Bacillati</taxon>
        <taxon>Actinomycetota</taxon>
        <taxon>Actinomycetes</taxon>
        <taxon>Micrococcales</taxon>
        <taxon>Micrococcaceae</taxon>
        <taxon>Arthrobacter</taxon>
    </lineage>
</organism>
<feature type="transmembrane region" description="Helical" evidence="1">
    <location>
        <begin position="12"/>
        <end position="30"/>
    </location>
</feature>
<dbReference type="EMBL" id="QZVT01000005">
    <property type="protein sequence ID" value="RJT79016.1"/>
    <property type="molecule type" value="Genomic_DNA"/>
</dbReference>
<reference evidence="2 3" key="1">
    <citation type="submission" date="2018-09" db="EMBL/GenBank/DDBJ databases">
        <title>Novel species of Arthrobacter.</title>
        <authorList>
            <person name="Liu Q."/>
            <person name="Xin Y.-H."/>
        </authorList>
    </citation>
    <scope>NUCLEOTIDE SEQUENCE [LARGE SCALE GENOMIC DNA]</scope>
    <source>
        <strain evidence="2 3">Hz2</strain>
    </source>
</reference>
<dbReference type="Proteomes" id="UP000272560">
    <property type="component" value="Unassembled WGS sequence"/>
</dbReference>
<feature type="transmembrane region" description="Helical" evidence="1">
    <location>
        <begin position="165"/>
        <end position="187"/>
    </location>
</feature>
<keyword evidence="1" id="KW-0812">Transmembrane</keyword>
<keyword evidence="1" id="KW-0472">Membrane</keyword>
<dbReference type="RefSeq" id="WP_120148964.1">
    <property type="nucleotide sequence ID" value="NZ_QZVT01000005.1"/>
</dbReference>
<accession>A0A3A5MAD5</accession>
<gene>
    <name evidence="2" type="ORF">D6T63_10240</name>
</gene>
<evidence type="ECO:0000313" key="2">
    <source>
        <dbReference type="EMBL" id="RJT79016.1"/>
    </source>
</evidence>